<reference evidence="1 2" key="1">
    <citation type="submission" date="2009-11" db="EMBL/GenBank/DDBJ databases">
        <authorList>
            <person name="Weinstock G."/>
            <person name="Sodergren E."/>
            <person name="Clifton S."/>
            <person name="Fulton L."/>
            <person name="Fulton B."/>
            <person name="Courtney L."/>
            <person name="Fronick C."/>
            <person name="Harrison M."/>
            <person name="Strong C."/>
            <person name="Farmer C."/>
            <person name="Delahaunty K."/>
            <person name="Markovic C."/>
            <person name="Hall O."/>
            <person name="Minx P."/>
            <person name="Tomlinson C."/>
            <person name="Mitreva M."/>
            <person name="Nelson J."/>
            <person name="Hou S."/>
            <person name="Wollam A."/>
            <person name="Pepin K.H."/>
            <person name="Johnson M."/>
            <person name="Bhonagiri V."/>
            <person name="Nash W.E."/>
            <person name="Warren W."/>
            <person name="Chinwalla A."/>
            <person name="Mardis E.R."/>
            <person name="Wilson R.K."/>
        </authorList>
    </citation>
    <scope>NUCLEOTIDE SEQUENCE [LARGE SCALE GENOMIC DNA]</scope>
    <source>
        <strain evidence="1 2">DSM 20093</strain>
    </source>
</reference>
<organism evidence="1 2">
    <name type="scientific">Bifidobacterium gallicum DSM 20093 = LMG 11596</name>
    <dbReference type="NCBI Taxonomy" id="561180"/>
    <lineage>
        <taxon>Bacteria</taxon>
        <taxon>Bacillati</taxon>
        <taxon>Actinomycetota</taxon>
        <taxon>Actinomycetes</taxon>
        <taxon>Bifidobacteriales</taxon>
        <taxon>Bifidobacteriaceae</taxon>
        <taxon>Bifidobacterium</taxon>
    </lineage>
</organism>
<dbReference type="STRING" id="561180.BIFGAL_03984"/>
<comment type="caution">
    <text evidence="1">The sequence shown here is derived from an EMBL/GenBank/DDBJ whole genome shotgun (WGS) entry which is preliminary data.</text>
</comment>
<accession>D1NVU1</accession>
<evidence type="ECO:0000313" key="1">
    <source>
        <dbReference type="EMBL" id="EFA22942.1"/>
    </source>
</evidence>
<proteinExistence type="predicted"/>
<dbReference type="AlphaFoldDB" id="D1NVU1"/>
<evidence type="ECO:0000313" key="2">
    <source>
        <dbReference type="Proteomes" id="UP000003656"/>
    </source>
</evidence>
<dbReference type="EMBL" id="ABXB03000003">
    <property type="protein sequence ID" value="EFA22942.1"/>
    <property type="molecule type" value="Genomic_DNA"/>
</dbReference>
<sequence>MCARWEARRALAAWRWWRVLWGLLRGLLDREFRGLPELQCRGLQRKLMGPQGLPAGLRGSQEALCSRLFILEHSGVRLRDAWAACEVWGG</sequence>
<name>D1NVU1_9BIFI</name>
<protein>
    <submittedName>
        <fullName evidence="1">Uncharacterized protein</fullName>
    </submittedName>
</protein>
<dbReference type="Proteomes" id="UP000003656">
    <property type="component" value="Unassembled WGS sequence"/>
</dbReference>
<gene>
    <name evidence="1" type="ORF">BIFGAL_03984</name>
</gene>